<dbReference type="InterPro" id="IPR036390">
    <property type="entry name" value="WH_DNA-bd_sf"/>
</dbReference>
<proteinExistence type="inferred from homology"/>
<dbReference type="STRING" id="657014.SAMN04488092_103330"/>
<keyword evidence="3" id="KW-0238">DNA-binding</keyword>
<dbReference type="Pfam" id="PF03466">
    <property type="entry name" value="LysR_substrate"/>
    <property type="match status" value="1"/>
</dbReference>
<dbReference type="SUPFAM" id="SSF46785">
    <property type="entry name" value="Winged helix' DNA-binding domain"/>
    <property type="match status" value="1"/>
</dbReference>
<keyword evidence="7" id="KW-1185">Reference proteome</keyword>
<protein>
    <submittedName>
        <fullName evidence="6">LysR family transcriptional regulator, glycine cleavage system transcriptional activator</fullName>
    </submittedName>
</protein>
<comment type="similarity">
    <text evidence="1">Belongs to the LysR transcriptional regulatory family.</text>
</comment>
<dbReference type="PROSITE" id="PS50931">
    <property type="entry name" value="HTH_LYSR"/>
    <property type="match status" value="1"/>
</dbReference>
<dbReference type="AlphaFoldDB" id="A0A1H9CQE4"/>
<dbReference type="Gene3D" id="1.10.10.10">
    <property type="entry name" value="Winged helix-like DNA-binding domain superfamily/Winged helix DNA-binding domain"/>
    <property type="match status" value="1"/>
</dbReference>
<evidence type="ECO:0000256" key="1">
    <source>
        <dbReference type="ARBA" id="ARBA00009437"/>
    </source>
</evidence>
<dbReference type="InterPro" id="IPR005119">
    <property type="entry name" value="LysR_subst-bd"/>
</dbReference>
<evidence type="ECO:0000256" key="2">
    <source>
        <dbReference type="ARBA" id="ARBA00023015"/>
    </source>
</evidence>
<dbReference type="InterPro" id="IPR036388">
    <property type="entry name" value="WH-like_DNA-bd_sf"/>
</dbReference>
<sequence length="267" mass="28732">MSAAGTALNVSHAAISQQIKALEAHLGVTLLDRSTRLPGLTADGARLAEALEQGFDTVARAVAELTGADANRPLQLSVTPSFASGWLMPRLADFRHHHPQIDLMIDPTSEVKTLAPGGIDIALRYGNGQWPGLQAERLISSPIVIVAAPGVVDGEGPHAPEDLRNYHWLQELGTSEATDWLDLHGVTPDRAKGMTTLPGNLMIDAARNGQGIGVVARVFVAADIDAGRLIQLFQDDRRKGYYVVTRPGVQRPPLRAMVNWLRKQAAE</sequence>
<dbReference type="PRINTS" id="PR00039">
    <property type="entry name" value="HTHLYSR"/>
</dbReference>
<reference evidence="6 7" key="1">
    <citation type="submission" date="2016-10" db="EMBL/GenBank/DDBJ databases">
        <authorList>
            <person name="de Groot N.N."/>
        </authorList>
    </citation>
    <scope>NUCLEOTIDE SEQUENCE [LARGE SCALE GENOMIC DNA]</scope>
    <source>
        <strain evidence="6 7">DSM 22007</strain>
    </source>
</reference>
<dbReference type="PANTHER" id="PTHR30537:SF26">
    <property type="entry name" value="GLYCINE CLEAVAGE SYSTEM TRANSCRIPTIONAL ACTIVATOR"/>
    <property type="match status" value="1"/>
</dbReference>
<organism evidence="6 7">
    <name type="scientific">Thalassovita taeanensis</name>
    <dbReference type="NCBI Taxonomy" id="657014"/>
    <lineage>
        <taxon>Bacteria</taxon>
        <taxon>Pseudomonadati</taxon>
        <taxon>Pseudomonadota</taxon>
        <taxon>Alphaproteobacteria</taxon>
        <taxon>Rhodobacterales</taxon>
        <taxon>Roseobacteraceae</taxon>
        <taxon>Thalassovita</taxon>
    </lineage>
</organism>
<feature type="domain" description="HTH lysR-type" evidence="5">
    <location>
        <begin position="1"/>
        <end position="41"/>
    </location>
</feature>
<evidence type="ECO:0000313" key="6">
    <source>
        <dbReference type="EMBL" id="SEQ02823.1"/>
    </source>
</evidence>
<gene>
    <name evidence="6" type="ORF">SAMN04488092_103330</name>
</gene>
<evidence type="ECO:0000256" key="3">
    <source>
        <dbReference type="ARBA" id="ARBA00023125"/>
    </source>
</evidence>
<dbReference type="GO" id="GO:0003700">
    <property type="term" value="F:DNA-binding transcription factor activity"/>
    <property type="evidence" value="ECO:0007669"/>
    <property type="project" value="InterPro"/>
</dbReference>
<dbReference type="GO" id="GO:0043565">
    <property type="term" value="F:sequence-specific DNA binding"/>
    <property type="evidence" value="ECO:0007669"/>
    <property type="project" value="TreeGrafter"/>
</dbReference>
<dbReference type="Gene3D" id="3.40.190.10">
    <property type="entry name" value="Periplasmic binding protein-like II"/>
    <property type="match status" value="2"/>
</dbReference>
<evidence type="ECO:0000259" key="5">
    <source>
        <dbReference type="PROSITE" id="PS50931"/>
    </source>
</evidence>
<dbReference type="InterPro" id="IPR000847">
    <property type="entry name" value="LysR_HTH_N"/>
</dbReference>
<accession>A0A1H9CQE4</accession>
<dbReference type="EMBL" id="FOEP01000003">
    <property type="protein sequence ID" value="SEQ02823.1"/>
    <property type="molecule type" value="Genomic_DNA"/>
</dbReference>
<evidence type="ECO:0000256" key="4">
    <source>
        <dbReference type="ARBA" id="ARBA00023163"/>
    </source>
</evidence>
<keyword evidence="2" id="KW-0805">Transcription regulation</keyword>
<keyword evidence="4" id="KW-0804">Transcription</keyword>
<dbReference type="GO" id="GO:0006351">
    <property type="term" value="P:DNA-templated transcription"/>
    <property type="evidence" value="ECO:0007669"/>
    <property type="project" value="TreeGrafter"/>
</dbReference>
<name>A0A1H9CQE4_9RHOB</name>
<dbReference type="SUPFAM" id="SSF53850">
    <property type="entry name" value="Periplasmic binding protein-like II"/>
    <property type="match status" value="1"/>
</dbReference>
<dbReference type="PANTHER" id="PTHR30537">
    <property type="entry name" value="HTH-TYPE TRANSCRIPTIONAL REGULATOR"/>
    <property type="match status" value="1"/>
</dbReference>
<evidence type="ECO:0000313" key="7">
    <source>
        <dbReference type="Proteomes" id="UP000198634"/>
    </source>
</evidence>
<dbReference type="Proteomes" id="UP000198634">
    <property type="component" value="Unassembled WGS sequence"/>
</dbReference>
<dbReference type="InterPro" id="IPR058163">
    <property type="entry name" value="LysR-type_TF_proteobact-type"/>
</dbReference>
<dbReference type="Pfam" id="PF00126">
    <property type="entry name" value="HTH_1"/>
    <property type="match status" value="1"/>
</dbReference>